<evidence type="ECO:0000313" key="3">
    <source>
        <dbReference type="Proteomes" id="UP000326924"/>
    </source>
</evidence>
<dbReference type="OrthoDB" id="6157524at2759"/>
<organism evidence="2 3">
    <name type="scientific">Sphaerosporella brunnea</name>
    <dbReference type="NCBI Taxonomy" id="1250544"/>
    <lineage>
        <taxon>Eukaryota</taxon>
        <taxon>Fungi</taxon>
        <taxon>Dikarya</taxon>
        <taxon>Ascomycota</taxon>
        <taxon>Pezizomycotina</taxon>
        <taxon>Pezizomycetes</taxon>
        <taxon>Pezizales</taxon>
        <taxon>Pyronemataceae</taxon>
        <taxon>Sphaerosporella</taxon>
    </lineage>
</organism>
<evidence type="ECO:0000256" key="1">
    <source>
        <dbReference type="SAM" id="MobiDB-lite"/>
    </source>
</evidence>
<feature type="compositionally biased region" description="Low complexity" evidence="1">
    <location>
        <begin position="98"/>
        <end position="107"/>
    </location>
</feature>
<dbReference type="InParanoid" id="A0A5J5EEH1"/>
<feature type="compositionally biased region" description="Low complexity" evidence="1">
    <location>
        <begin position="46"/>
        <end position="58"/>
    </location>
</feature>
<gene>
    <name evidence="2" type="ORF">FN846DRAFT_895972</name>
</gene>
<dbReference type="EMBL" id="VXIS01000444">
    <property type="protein sequence ID" value="KAA8893437.1"/>
    <property type="molecule type" value="Genomic_DNA"/>
</dbReference>
<sequence>MIYPFYRWLGTPNSRPGFMGDRVTPSESSQPAPATTYHPPLPILRPQPRRSPSYAHHPTTPPLPKHTAARLQPEVSGPSPPAECGYCSRISCGFSLSPHPAAPQTTPTTPPLPKPHPLPRRSPNHVYHPAAPQTKHTAARLQPEVSGPSPLVITTVSERKTGLPPELKLGKQALWVSEGFYYLCVSEGEGFYYLWVSEGFYYLWVSESFYYLWVSEGFYYLCVSEGKGFYYLWVSEGFYYFF</sequence>
<feature type="region of interest" description="Disordered" evidence="1">
    <location>
        <begin position="14"/>
        <end position="80"/>
    </location>
</feature>
<dbReference type="Proteomes" id="UP000326924">
    <property type="component" value="Unassembled WGS sequence"/>
</dbReference>
<proteinExistence type="predicted"/>
<comment type="caution">
    <text evidence="2">The sequence shown here is derived from an EMBL/GenBank/DDBJ whole genome shotgun (WGS) entry which is preliminary data.</text>
</comment>
<dbReference type="AlphaFoldDB" id="A0A5J5EEH1"/>
<keyword evidence="3" id="KW-1185">Reference proteome</keyword>
<name>A0A5J5EEH1_9PEZI</name>
<accession>A0A5J5EEH1</accession>
<reference evidence="2 3" key="1">
    <citation type="submission" date="2019-09" db="EMBL/GenBank/DDBJ databases">
        <title>Draft genome of the ectomycorrhizal ascomycete Sphaerosporella brunnea.</title>
        <authorList>
            <consortium name="DOE Joint Genome Institute"/>
            <person name="Benucci G.M."/>
            <person name="Marozzi G."/>
            <person name="Antonielli L."/>
            <person name="Sanchez S."/>
            <person name="Marco P."/>
            <person name="Wang X."/>
            <person name="Falini L.B."/>
            <person name="Barry K."/>
            <person name="Haridas S."/>
            <person name="Lipzen A."/>
            <person name="Labutti K."/>
            <person name="Grigoriev I.V."/>
            <person name="Murat C."/>
            <person name="Martin F."/>
            <person name="Albertini E."/>
            <person name="Donnini D."/>
            <person name="Bonito G."/>
        </authorList>
    </citation>
    <scope>NUCLEOTIDE SEQUENCE [LARGE SCALE GENOMIC DNA]</scope>
    <source>
        <strain evidence="2 3">Sb_GMNB300</strain>
    </source>
</reference>
<protein>
    <submittedName>
        <fullName evidence="2">Uncharacterized protein</fullName>
    </submittedName>
</protein>
<feature type="region of interest" description="Disordered" evidence="1">
    <location>
        <begin position="98"/>
        <end position="117"/>
    </location>
</feature>
<evidence type="ECO:0000313" key="2">
    <source>
        <dbReference type="EMBL" id="KAA8893437.1"/>
    </source>
</evidence>